<feature type="region of interest" description="Disordered" evidence="1">
    <location>
        <begin position="1"/>
        <end position="31"/>
    </location>
</feature>
<evidence type="ECO:0000256" key="1">
    <source>
        <dbReference type="SAM" id="MobiDB-lite"/>
    </source>
</evidence>
<gene>
    <name evidence="2" type="ORF">PIB30_023660</name>
</gene>
<evidence type="ECO:0000313" key="3">
    <source>
        <dbReference type="Proteomes" id="UP001341840"/>
    </source>
</evidence>
<name>A0ABU6R9T1_9FABA</name>
<reference evidence="2 3" key="1">
    <citation type="journal article" date="2023" name="Plants (Basel)">
        <title>Bridging the Gap: Combining Genomics and Transcriptomics Approaches to Understand Stylosanthes scabra, an Orphan Legume from the Brazilian Caatinga.</title>
        <authorList>
            <person name="Ferreira-Neto J.R.C."/>
            <person name="da Silva M.D."/>
            <person name="Binneck E."/>
            <person name="de Melo N.F."/>
            <person name="da Silva R.H."/>
            <person name="de Melo A.L.T.M."/>
            <person name="Pandolfi V."/>
            <person name="Bustamante F.O."/>
            <person name="Brasileiro-Vidal A.C."/>
            <person name="Benko-Iseppon A.M."/>
        </authorList>
    </citation>
    <scope>NUCLEOTIDE SEQUENCE [LARGE SCALE GENOMIC DNA]</scope>
    <source>
        <tissue evidence="2">Leaves</tissue>
    </source>
</reference>
<feature type="compositionally biased region" description="Basic and acidic residues" evidence="1">
    <location>
        <begin position="1"/>
        <end position="12"/>
    </location>
</feature>
<feature type="region of interest" description="Disordered" evidence="1">
    <location>
        <begin position="146"/>
        <end position="171"/>
    </location>
</feature>
<comment type="caution">
    <text evidence="2">The sequence shown here is derived from an EMBL/GenBank/DDBJ whole genome shotgun (WGS) entry which is preliminary data.</text>
</comment>
<sequence>MDRKRESKDAKGKGKLTMPPTRKSLRLAGLPPFVPTITSPRSVLRPNKLLMQAIAAVKGEPIQKQVPKLQWRHHQLTSRERKPLESLKERYKARKPPQRNHLWLQPKPKRRKKKNILKTTILPILHFYLNYDGDLDQWGTDVVGGEPVAAHDWDSTGEEEEDYSTSSDSTN</sequence>
<evidence type="ECO:0000313" key="2">
    <source>
        <dbReference type="EMBL" id="MED6120728.1"/>
    </source>
</evidence>
<dbReference type="Proteomes" id="UP001341840">
    <property type="component" value="Unassembled WGS sequence"/>
</dbReference>
<feature type="region of interest" description="Disordered" evidence="1">
    <location>
        <begin position="68"/>
        <end position="98"/>
    </location>
</feature>
<proteinExistence type="predicted"/>
<protein>
    <submittedName>
        <fullName evidence="2">Uncharacterized protein</fullName>
    </submittedName>
</protein>
<dbReference type="EMBL" id="JASCZI010030291">
    <property type="protein sequence ID" value="MED6120728.1"/>
    <property type="molecule type" value="Genomic_DNA"/>
</dbReference>
<keyword evidence="3" id="KW-1185">Reference proteome</keyword>
<feature type="compositionally biased region" description="Basic and acidic residues" evidence="1">
    <location>
        <begin position="77"/>
        <end position="90"/>
    </location>
</feature>
<organism evidence="2 3">
    <name type="scientific">Stylosanthes scabra</name>
    <dbReference type="NCBI Taxonomy" id="79078"/>
    <lineage>
        <taxon>Eukaryota</taxon>
        <taxon>Viridiplantae</taxon>
        <taxon>Streptophyta</taxon>
        <taxon>Embryophyta</taxon>
        <taxon>Tracheophyta</taxon>
        <taxon>Spermatophyta</taxon>
        <taxon>Magnoliopsida</taxon>
        <taxon>eudicotyledons</taxon>
        <taxon>Gunneridae</taxon>
        <taxon>Pentapetalae</taxon>
        <taxon>rosids</taxon>
        <taxon>fabids</taxon>
        <taxon>Fabales</taxon>
        <taxon>Fabaceae</taxon>
        <taxon>Papilionoideae</taxon>
        <taxon>50 kb inversion clade</taxon>
        <taxon>dalbergioids sensu lato</taxon>
        <taxon>Dalbergieae</taxon>
        <taxon>Pterocarpus clade</taxon>
        <taxon>Stylosanthes</taxon>
    </lineage>
</organism>
<accession>A0ABU6R9T1</accession>